<proteinExistence type="predicted"/>
<keyword evidence="2" id="KW-1185">Reference proteome</keyword>
<dbReference type="AlphaFoldDB" id="A0A8X6N1X4"/>
<dbReference type="EMBL" id="BMAW01053132">
    <property type="protein sequence ID" value="GFS89441.1"/>
    <property type="molecule type" value="Genomic_DNA"/>
</dbReference>
<name>A0A8X6N1X4_NEPPI</name>
<dbReference type="OrthoDB" id="5967017at2759"/>
<reference evidence="1" key="1">
    <citation type="submission" date="2020-08" db="EMBL/GenBank/DDBJ databases">
        <title>Multicomponent nature underlies the extraordinary mechanical properties of spider dragline silk.</title>
        <authorList>
            <person name="Kono N."/>
            <person name="Nakamura H."/>
            <person name="Mori M."/>
            <person name="Yoshida Y."/>
            <person name="Ohtoshi R."/>
            <person name="Malay A.D."/>
            <person name="Moran D.A.P."/>
            <person name="Tomita M."/>
            <person name="Numata K."/>
            <person name="Arakawa K."/>
        </authorList>
    </citation>
    <scope>NUCLEOTIDE SEQUENCE</scope>
</reference>
<accession>A0A8X6N1X4</accession>
<sequence length="97" mass="11330">MDIALEDKFQYLVQAIVIGFRAREVVESYPSIGANYVKAVESLKPCFEQEDLLVEIFVRKLIKLNILTLLDRTLFQSHRCTTNLSQIRLLETLKCYY</sequence>
<evidence type="ECO:0000313" key="2">
    <source>
        <dbReference type="Proteomes" id="UP000887013"/>
    </source>
</evidence>
<comment type="caution">
    <text evidence="1">The sequence shown here is derived from an EMBL/GenBank/DDBJ whole genome shotgun (WGS) entry which is preliminary data.</text>
</comment>
<dbReference type="Proteomes" id="UP000887013">
    <property type="component" value="Unassembled WGS sequence"/>
</dbReference>
<gene>
    <name evidence="1" type="ORF">NPIL_77451</name>
</gene>
<protein>
    <submittedName>
        <fullName evidence="1">Uncharacterized protein</fullName>
    </submittedName>
</protein>
<evidence type="ECO:0000313" key="1">
    <source>
        <dbReference type="EMBL" id="GFS89441.1"/>
    </source>
</evidence>
<organism evidence="1 2">
    <name type="scientific">Nephila pilipes</name>
    <name type="common">Giant wood spider</name>
    <name type="synonym">Nephila maculata</name>
    <dbReference type="NCBI Taxonomy" id="299642"/>
    <lineage>
        <taxon>Eukaryota</taxon>
        <taxon>Metazoa</taxon>
        <taxon>Ecdysozoa</taxon>
        <taxon>Arthropoda</taxon>
        <taxon>Chelicerata</taxon>
        <taxon>Arachnida</taxon>
        <taxon>Araneae</taxon>
        <taxon>Araneomorphae</taxon>
        <taxon>Entelegynae</taxon>
        <taxon>Araneoidea</taxon>
        <taxon>Nephilidae</taxon>
        <taxon>Nephila</taxon>
    </lineage>
</organism>